<sequence>MKVLNAGAKHTYEQYLTETRIVGQAPAGMGLGKEVASAADEEAKTIYTDSGERYWADPGERPGSE</sequence>
<reference evidence="1" key="1">
    <citation type="journal article" date="2015" name="Nature">
        <title>Complex archaea that bridge the gap between prokaryotes and eukaryotes.</title>
        <authorList>
            <person name="Spang A."/>
            <person name="Saw J.H."/>
            <person name="Jorgensen S.L."/>
            <person name="Zaremba-Niedzwiedzka K."/>
            <person name="Martijn J."/>
            <person name="Lind A.E."/>
            <person name="van Eijk R."/>
            <person name="Schleper C."/>
            <person name="Guy L."/>
            <person name="Ettema T.J."/>
        </authorList>
    </citation>
    <scope>NUCLEOTIDE SEQUENCE</scope>
</reference>
<dbReference type="AlphaFoldDB" id="A0A0F9B675"/>
<comment type="caution">
    <text evidence="1">The sequence shown here is derived from an EMBL/GenBank/DDBJ whole genome shotgun (WGS) entry which is preliminary data.</text>
</comment>
<gene>
    <name evidence="1" type="ORF">LCGC14_2488570</name>
</gene>
<name>A0A0F9B675_9ZZZZ</name>
<protein>
    <submittedName>
        <fullName evidence="1">Uncharacterized protein</fullName>
    </submittedName>
</protein>
<proteinExistence type="predicted"/>
<accession>A0A0F9B675</accession>
<organism evidence="1">
    <name type="scientific">marine sediment metagenome</name>
    <dbReference type="NCBI Taxonomy" id="412755"/>
    <lineage>
        <taxon>unclassified sequences</taxon>
        <taxon>metagenomes</taxon>
        <taxon>ecological metagenomes</taxon>
    </lineage>
</organism>
<dbReference type="EMBL" id="LAZR01039381">
    <property type="protein sequence ID" value="KKL17140.1"/>
    <property type="molecule type" value="Genomic_DNA"/>
</dbReference>
<evidence type="ECO:0000313" key="1">
    <source>
        <dbReference type="EMBL" id="KKL17140.1"/>
    </source>
</evidence>